<dbReference type="Gene3D" id="3.30.110.40">
    <property type="entry name" value="TusA-like domain"/>
    <property type="match status" value="1"/>
</dbReference>
<dbReference type="OrthoDB" id="9801500at2"/>
<evidence type="ECO:0000313" key="3">
    <source>
        <dbReference type="Proteomes" id="UP000269883"/>
    </source>
</evidence>
<dbReference type="RefSeq" id="WP_126377168.1">
    <property type="nucleotide sequence ID" value="NZ_AP017378.1"/>
</dbReference>
<dbReference type="NCBIfam" id="TIGR03527">
    <property type="entry name" value="selenium_YedF"/>
    <property type="match status" value="1"/>
</dbReference>
<evidence type="ECO:0000313" key="2">
    <source>
        <dbReference type="EMBL" id="BBD07694.1"/>
    </source>
</evidence>
<organism evidence="2 3">
    <name type="scientific">Desulfovibrio ferrophilus</name>
    <dbReference type="NCBI Taxonomy" id="241368"/>
    <lineage>
        <taxon>Bacteria</taxon>
        <taxon>Pseudomonadati</taxon>
        <taxon>Thermodesulfobacteriota</taxon>
        <taxon>Desulfovibrionia</taxon>
        <taxon>Desulfovibrionales</taxon>
        <taxon>Desulfovibrionaceae</taxon>
        <taxon>Desulfovibrio</taxon>
    </lineage>
</organism>
<name>A0A2Z6AWR9_9BACT</name>
<keyword evidence="3" id="KW-1185">Reference proteome</keyword>
<dbReference type="InterPro" id="IPR001455">
    <property type="entry name" value="TusA-like"/>
</dbReference>
<sequence>MSDIVLDCKGMPCPQPVLQCKQCIDNDDPAELSVIVDNEAARENVTRFLESKGYQAVCIGGDAQWRIVASGRTGTGSKAVDGQACDCEVMSPAEIQALEQKVTVFIPADVVGKGDDELGGKLLVNFIATLPELGHELWRIVLVNAGVKLSIPGHPCFNGLKTLEDAGATILVCGTCLDHFGLLNDRGLGQTTNMLDVVTSMQLATKVIHV</sequence>
<protein>
    <submittedName>
        <fullName evidence="2">Selenium metabolism protein YedF</fullName>
    </submittedName>
</protein>
<dbReference type="CDD" id="cd03421">
    <property type="entry name" value="SirA_like_N"/>
    <property type="match status" value="1"/>
</dbReference>
<dbReference type="InterPro" id="IPR019870">
    <property type="entry name" value="Se_metab_YedF"/>
</dbReference>
<dbReference type="AlphaFoldDB" id="A0A2Z6AWR9"/>
<dbReference type="SUPFAM" id="SSF64307">
    <property type="entry name" value="SirA-like"/>
    <property type="match status" value="1"/>
</dbReference>
<accession>A0A2Z6AWR9</accession>
<dbReference type="Proteomes" id="UP000269883">
    <property type="component" value="Chromosome"/>
</dbReference>
<gene>
    <name evidence="2" type="ORF">DFE_0968</name>
</gene>
<feature type="domain" description="UPF0033" evidence="1">
    <location>
        <begin position="5"/>
        <end position="68"/>
    </location>
</feature>
<dbReference type="SUPFAM" id="SSF75169">
    <property type="entry name" value="DsrEFH-like"/>
    <property type="match status" value="1"/>
</dbReference>
<dbReference type="Pfam" id="PF01206">
    <property type="entry name" value="TusA"/>
    <property type="match status" value="1"/>
</dbReference>
<dbReference type="EMBL" id="AP017378">
    <property type="protein sequence ID" value="BBD07694.1"/>
    <property type="molecule type" value="Genomic_DNA"/>
</dbReference>
<evidence type="ECO:0000259" key="1">
    <source>
        <dbReference type="Pfam" id="PF01206"/>
    </source>
</evidence>
<reference evidence="2 3" key="1">
    <citation type="journal article" date="2018" name="Sci. Adv.">
        <title>Multi-heme cytochromes provide a pathway for survival in energy-limited environments.</title>
        <authorList>
            <person name="Deng X."/>
            <person name="Dohmae N."/>
            <person name="Nealson K.H."/>
            <person name="Hashimoto K."/>
            <person name="Okamoto A."/>
        </authorList>
    </citation>
    <scope>NUCLEOTIDE SEQUENCE [LARGE SCALE GENOMIC DNA]</scope>
    <source>
        <strain evidence="2 3">IS5</strain>
    </source>
</reference>
<dbReference type="InterPro" id="IPR036868">
    <property type="entry name" value="TusA-like_sf"/>
</dbReference>
<dbReference type="InterPro" id="IPR027396">
    <property type="entry name" value="DsrEFH-like"/>
</dbReference>
<proteinExistence type="predicted"/>
<dbReference type="KEGG" id="dfl:DFE_0968"/>